<comment type="caution">
    <text evidence="1">The sequence shown here is derived from an EMBL/GenBank/DDBJ whole genome shotgun (WGS) entry which is preliminary data.</text>
</comment>
<gene>
    <name evidence="1" type="ORF">EDB81DRAFT_647242</name>
</gene>
<dbReference type="AlphaFoldDB" id="A0A9P9F4K6"/>
<organism evidence="1 2">
    <name type="scientific">Dactylonectria macrodidyma</name>
    <dbReference type="NCBI Taxonomy" id="307937"/>
    <lineage>
        <taxon>Eukaryota</taxon>
        <taxon>Fungi</taxon>
        <taxon>Dikarya</taxon>
        <taxon>Ascomycota</taxon>
        <taxon>Pezizomycotina</taxon>
        <taxon>Sordariomycetes</taxon>
        <taxon>Hypocreomycetidae</taxon>
        <taxon>Hypocreales</taxon>
        <taxon>Nectriaceae</taxon>
        <taxon>Dactylonectria</taxon>
    </lineage>
</organism>
<name>A0A9P9F4K6_9HYPO</name>
<proteinExistence type="predicted"/>
<reference evidence="1" key="1">
    <citation type="journal article" date="2021" name="Nat. Commun.">
        <title>Genetic determinants of endophytism in the Arabidopsis root mycobiome.</title>
        <authorList>
            <person name="Mesny F."/>
            <person name="Miyauchi S."/>
            <person name="Thiergart T."/>
            <person name="Pickel B."/>
            <person name="Atanasova L."/>
            <person name="Karlsson M."/>
            <person name="Huettel B."/>
            <person name="Barry K.W."/>
            <person name="Haridas S."/>
            <person name="Chen C."/>
            <person name="Bauer D."/>
            <person name="Andreopoulos W."/>
            <person name="Pangilinan J."/>
            <person name="LaButti K."/>
            <person name="Riley R."/>
            <person name="Lipzen A."/>
            <person name="Clum A."/>
            <person name="Drula E."/>
            <person name="Henrissat B."/>
            <person name="Kohler A."/>
            <person name="Grigoriev I.V."/>
            <person name="Martin F.M."/>
            <person name="Hacquard S."/>
        </authorList>
    </citation>
    <scope>NUCLEOTIDE SEQUENCE</scope>
    <source>
        <strain evidence="1">MPI-CAGE-AT-0147</strain>
    </source>
</reference>
<evidence type="ECO:0000313" key="1">
    <source>
        <dbReference type="EMBL" id="KAH7152552.1"/>
    </source>
</evidence>
<dbReference type="Proteomes" id="UP000738349">
    <property type="component" value="Unassembled WGS sequence"/>
</dbReference>
<accession>A0A9P9F4K6</accession>
<evidence type="ECO:0000313" key="2">
    <source>
        <dbReference type="Proteomes" id="UP000738349"/>
    </source>
</evidence>
<dbReference type="OrthoDB" id="4772757at2759"/>
<protein>
    <submittedName>
        <fullName evidence="1">Uncharacterized protein</fullName>
    </submittedName>
</protein>
<dbReference type="EMBL" id="JAGMUV010000006">
    <property type="protein sequence ID" value="KAH7152552.1"/>
    <property type="molecule type" value="Genomic_DNA"/>
</dbReference>
<keyword evidence="2" id="KW-1185">Reference proteome</keyword>
<feature type="non-terminal residue" evidence="1">
    <location>
        <position position="1"/>
    </location>
</feature>
<sequence>GIDVHAQSGFCGNALQAVSLGGHTEILLFANKPNLNTQGGFYRNALYAALFKSHTKI</sequence>